<organism evidence="2 3">
    <name type="scientific">Rhipicephalus sanguineus</name>
    <name type="common">Brown dog tick</name>
    <name type="synonym">Ixodes sanguineus</name>
    <dbReference type="NCBI Taxonomy" id="34632"/>
    <lineage>
        <taxon>Eukaryota</taxon>
        <taxon>Metazoa</taxon>
        <taxon>Ecdysozoa</taxon>
        <taxon>Arthropoda</taxon>
        <taxon>Chelicerata</taxon>
        <taxon>Arachnida</taxon>
        <taxon>Acari</taxon>
        <taxon>Parasitiformes</taxon>
        <taxon>Ixodida</taxon>
        <taxon>Ixodoidea</taxon>
        <taxon>Ixodidae</taxon>
        <taxon>Rhipicephalinae</taxon>
        <taxon>Rhipicephalus</taxon>
        <taxon>Rhipicephalus</taxon>
    </lineage>
</organism>
<feature type="compositionally biased region" description="Basic and acidic residues" evidence="1">
    <location>
        <begin position="285"/>
        <end position="295"/>
    </location>
</feature>
<evidence type="ECO:0000313" key="3">
    <source>
        <dbReference type="Proteomes" id="UP000821837"/>
    </source>
</evidence>
<feature type="compositionally biased region" description="Low complexity" evidence="1">
    <location>
        <begin position="142"/>
        <end position="169"/>
    </location>
</feature>
<name>A0A9D4SSA7_RHISA</name>
<dbReference type="Proteomes" id="UP000821837">
    <property type="component" value="Unassembled WGS sequence"/>
</dbReference>
<protein>
    <submittedName>
        <fullName evidence="2">Uncharacterized protein</fullName>
    </submittedName>
</protein>
<reference evidence="2" key="2">
    <citation type="submission" date="2021-09" db="EMBL/GenBank/DDBJ databases">
        <authorList>
            <person name="Jia N."/>
            <person name="Wang J."/>
            <person name="Shi W."/>
            <person name="Du L."/>
            <person name="Sun Y."/>
            <person name="Zhan W."/>
            <person name="Jiang J."/>
            <person name="Wang Q."/>
            <person name="Zhang B."/>
            <person name="Ji P."/>
            <person name="Sakyi L.B."/>
            <person name="Cui X."/>
            <person name="Yuan T."/>
            <person name="Jiang B."/>
            <person name="Yang W."/>
            <person name="Lam T.T.-Y."/>
            <person name="Chang Q."/>
            <person name="Ding S."/>
            <person name="Wang X."/>
            <person name="Zhu J."/>
            <person name="Ruan X."/>
            <person name="Zhao L."/>
            <person name="Wei J."/>
            <person name="Que T."/>
            <person name="Du C."/>
            <person name="Cheng J."/>
            <person name="Dai P."/>
            <person name="Han X."/>
            <person name="Huang E."/>
            <person name="Gao Y."/>
            <person name="Liu J."/>
            <person name="Shao H."/>
            <person name="Ye R."/>
            <person name="Li L."/>
            <person name="Wei W."/>
            <person name="Wang X."/>
            <person name="Wang C."/>
            <person name="Huo Q."/>
            <person name="Li W."/>
            <person name="Guo W."/>
            <person name="Chen H."/>
            <person name="Chen S."/>
            <person name="Zhou L."/>
            <person name="Zhou L."/>
            <person name="Ni X."/>
            <person name="Tian J."/>
            <person name="Zhou Y."/>
            <person name="Sheng Y."/>
            <person name="Liu T."/>
            <person name="Pan Y."/>
            <person name="Xia L."/>
            <person name="Li J."/>
            <person name="Zhao F."/>
            <person name="Cao W."/>
        </authorList>
    </citation>
    <scope>NUCLEOTIDE SEQUENCE</scope>
    <source>
        <strain evidence="2">Rsan-2018</strain>
        <tissue evidence="2">Larvae</tissue>
    </source>
</reference>
<dbReference type="EMBL" id="JABSTV010001253">
    <property type="protein sequence ID" value="KAH7943418.1"/>
    <property type="molecule type" value="Genomic_DNA"/>
</dbReference>
<sequence length="314" mass="33808">MSRNEWRGSRTRNWDFDSIDCPKFVDFTNVDSPQESRSLESYFDTHGDSPVLAVRRKTAALMSAADTAKPKPPKTVDHPSQGVKGRAFPQPQTSACTSNVASGSDRSKAPLSNAMPSCVHKPNYALHSLKRDRPMRGSKHQTSSLPSSSACRSTSAACSYPSNPSSGTGMSSLLSTFSRLRVRAGNNAKQASKVSKVCQVKNVKEAENVKGRSLPHAEPRKPGQPLRAQNTNAVACNLPAVTKQTGFSRVTKTADKPIAATAPRTRPGPIGGPWRHAGGGTTDCGRLKNYDRDMTTRASVAKSNKEGCDKKLKK</sequence>
<feature type="region of interest" description="Disordered" evidence="1">
    <location>
        <begin position="258"/>
        <end position="314"/>
    </location>
</feature>
<feature type="compositionally biased region" description="Basic and acidic residues" evidence="1">
    <location>
        <begin position="303"/>
        <end position="314"/>
    </location>
</feature>
<keyword evidence="3" id="KW-1185">Reference proteome</keyword>
<accession>A0A9D4SSA7</accession>
<dbReference type="AlphaFoldDB" id="A0A9D4SSA7"/>
<feature type="region of interest" description="Disordered" evidence="1">
    <location>
        <begin position="63"/>
        <end position="119"/>
    </location>
</feature>
<proteinExistence type="predicted"/>
<feature type="compositionally biased region" description="Polar residues" evidence="1">
    <location>
        <begin position="90"/>
        <end position="104"/>
    </location>
</feature>
<comment type="caution">
    <text evidence="2">The sequence shown here is derived from an EMBL/GenBank/DDBJ whole genome shotgun (WGS) entry which is preliminary data.</text>
</comment>
<evidence type="ECO:0000256" key="1">
    <source>
        <dbReference type="SAM" id="MobiDB-lite"/>
    </source>
</evidence>
<evidence type="ECO:0000313" key="2">
    <source>
        <dbReference type="EMBL" id="KAH7943418.1"/>
    </source>
</evidence>
<reference evidence="2" key="1">
    <citation type="journal article" date="2020" name="Cell">
        <title>Large-Scale Comparative Analyses of Tick Genomes Elucidate Their Genetic Diversity and Vector Capacities.</title>
        <authorList>
            <consortium name="Tick Genome and Microbiome Consortium (TIGMIC)"/>
            <person name="Jia N."/>
            <person name="Wang J."/>
            <person name="Shi W."/>
            <person name="Du L."/>
            <person name="Sun Y."/>
            <person name="Zhan W."/>
            <person name="Jiang J.F."/>
            <person name="Wang Q."/>
            <person name="Zhang B."/>
            <person name="Ji P."/>
            <person name="Bell-Sakyi L."/>
            <person name="Cui X.M."/>
            <person name="Yuan T.T."/>
            <person name="Jiang B.G."/>
            <person name="Yang W.F."/>
            <person name="Lam T.T."/>
            <person name="Chang Q.C."/>
            <person name="Ding S.J."/>
            <person name="Wang X.J."/>
            <person name="Zhu J.G."/>
            <person name="Ruan X.D."/>
            <person name="Zhao L."/>
            <person name="Wei J.T."/>
            <person name="Ye R.Z."/>
            <person name="Que T.C."/>
            <person name="Du C.H."/>
            <person name="Zhou Y.H."/>
            <person name="Cheng J.X."/>
            <person name="Dai P.F."/>
            <person name="Guo W.B."/>
            <person name="Han X.H."/>
            <person name="Huang E.J."/>
            <person name="Li L.F."/>
            <person name="Wei W."/>
            <person name="Gao Y.C."/>
            <person name="Liu J.Z."/>
            <person name="Shao H.Z."/>
            <person name="Wang X."/>
            <person name="Wang C.C."/>
            <person name="Yang T.C."/>
            <person name="Huo Q.B."/>
            <person name="Li W."/>
            <person name="Chen H.Y."/>
            <person name="Chen S.E."/>
            <person name="Zhou L.G."/>
            <person name="Ni X.B."/>
            <person name="Tian J.H."/>
            <person name="Sheng Y."/>
            <person name="Liu T."/>
            <person name="Pan Y.S."/>
            <person name="Xia L.Y."/>
            <person name="Li J."/>
            <person name="Zhao F."/>
            <person name="Cao W.C."/>
        </authorList>
    </citation>
    <scope>NUCLEOTIDE SEQUENCE</scope>
    <source>
        <strain evidence="2">Rsan-2018</strain>
    </source>
</reference>
<gene>
    <name evidence="2" type="ORF">HPB52_007821</name>
</gene>
<feature type="region of interest" description="Disordered" evidence="1">
    <location>
        <begin position="133"/>
        <end position="169"/>
    </location>
</feature>